<dbReference type="InterPro" id="IPR036047">
    <property type="entry name" value="F-box-like_dom_sf"/>
</dbReference>
<dbReference type="SUPFAM" id="SSF81383">
    <property type="entry name" value="F-box domain"/>
    <property type="match status" value="1"/>
</dbReference>
<sequence length="427" mass="50253">MKERIERKCVDPMRILTPELYDLIFQHLKPKDLMRKSFVSKLWHEEIGNSQNMKRINIFIYKNTQDDLDESFETLLTSQRNYKNVSVNLGTLVFDESLERVAKVGQTSYKKVKYSDGKMCKSLWPMECIEKTVQTLILSFIRCDFECDKGIVFKFPQLRHLTLYKNAQNINLLFKKCTNLLTFDYSERKELNEWQLVREILLNNSTMKTLSLQIMNGSAQIKNIINLCKFRLRKLSFHSPKLNVPMTVDNRELLCDILQLQSKSLEELSINQWCGYNGLEIIFQMKKLINLTFDINYGTESLPTISLNVNTSITRVDIDDMKDNDSFILYKIFKSLPNLIIYKTCLMQNHDMIMLERHCKKLKELYVENFSVNFVPTINFFPNIMLFKSLDINNEIVMSILAKEDCKRSHFERLVLAAATWICCFMA</sequence>
<dbReference type="SUPFAM" id="SSF52058">
    <property type="entry name" value="L domain-like"/>
    <property type="match status" value="1"/>
</dbReference>
<keyword evidence="2" id="KW-1185">Reference proteome</keyword>
<dbReference type="Proteomes" id="UP001153620">
    <property type="component" value="Chromosome 3"/>
</dbReference>
<protein>
    <recommendedName>
        <fullName evidence="3">F-box domain-containing protein</fullName>
    </recommendedName>
</protein>
<dbReference type="Gene3D" id="1.20.1280.50">
    <property type="match status" value="1"/>
</dbReference>
<evidence type="ECO:0000313" key="1">
    <source>
        <dbReference type="EMBL" id="CAG9806602.1"/>
    </source>
</evidence>
<name>A0A9N9WWG2_9DIPT</name>
<dbReference type="Gene3D" id="3.80.10.10">
    <property type="entry name" value="Ribonuclease Inhibitor"/>
    <property type="match status" value="1"/>
</dbReference>
<dbReference type="OrthoDB" id="550575at2759"/>
<reference evidence="1" key="2">
    <citation type="submission" date="2022-10" db="EMBL/GenBank/DDBJ databases">
        <authorList>
            <consortium name="ENA_rothamsted_submissions"/>
            <consortium name="culmorum"/>
            <person name="King R."/>
        </authorList>
    </citation>
    <scope>NUCLEOTIDE SEQUENCE</scope>
</reference>
<proteinExistence type="predicted"/>
<dbReference type="AlphaFoldDB" id="A0A9N9WWG2"/>
<reference evidence="1" key="1">
    <citation type="submission" date="2022-01" db="EMBL/GenBank/DDBJ databases">
        <authorList>
            <person name="King R."/>
        </authorList>
    </citation>
    <scope>NUCLEOTIDE SEQUENCE</scope>
</reference>
<dbReference type="EMBL" id="OU895879">
    <property type="protein sequence ID" value="CAG9806602.1"/>
    <property type="molecule type" value="Genomic_DNA"/>
</dbReference>
<evidence type="ECO:0008006" key="3">
    <source>
        <dbReference type="Google" id="ProtNLM"/>
    </source>
</evidence>
<accession>A0A9N9WWG2</accession>
<dbReference type="InterPro" id="IPR032675">
    <property type="entry name" value="LRR_dom_sf"/>
</dbReference>
<evidence type="ECO:0000313" key="2">
    <source>
        <dbReference type="Proteomes" id="UP001153620"/>
    </source>
</evidence>
<organism evidence="1 2">
    <name type="scientific">Chironomus riparius</name>
    <dbReference type="NCBI Taxonomy" id="315576"/>
    <lineage>
        <taxon>Eukaryota</taxon>
        <taxon>Metazoa</taxon>
        <taxon>Ecdysozoa</taxon>
        <taxon>Arthropoda</taxon>
        <taxon>Hexapoda</taxon>
        <taxon>Insecta</taxon>
        <taxon>Pterygota</taxon>
        <taxon>Neoptera</taxon>
        <taxon>Endopterygota</taxon>
        <taxon>Diptera</taxon>
        <taxon>Nematocera</taxon>
        <taxon>Chironomoidea</taxon>
        <taxon>Chironomidae</taxon>
        <taxon>Chironominae</taxon>
        <taxon>Chironomus</taxon>
    </lineage>
</organism>
<gene>
    <name evidence="1" type="ORF">CHIRRI_LOCUS9458</name>
</gene>